<dbReference type="Proteomes" id="UP001597241">
    <property type="component" value="Unassembled WGS sequence"/>
</dbReference>
<evidence type="ECO:0000259" key="2">
    <source>
        <dbReference type="Pfam" id="PF00884"/>
    </source>
</evidence>
<dbReference type="Gene3D" id="3.40.720.10">
    <property type="entry name" value="Alkaline Phosphatase, subunit A"/>
    <property type="match status" value="1"/>
</dbReference>
<evidence type="ECO:0000313" key="4">
    <source>
        <dbReference type="Proteomes" id="UP001597241"/>
    </source>
</evidence>
<dbReference type="Gene3D" id="3.30.1120.10">
    <property type="match status" value="1"/>
</dbReference>
<gene>
    <name evidence="3" type="ORF">ACFQ5N_00770</name>
</gene>
<dbReference type="RefSeq" id="WP_386806911.1">
    <property type="nucleotide sequence ID" value="NZ_JBHTMV010000001.1"/>
</dbReference>
<dbReference type="EMBL" id="JBHTMV010000001">
    <property type="protein sequence ID" value="MFD1292351.1"/>
    <property type="molecule type" value="Genomic_DNA"/>
</dbReference>
<name>A0ABW3WL26_9FLAO</name>
<dbReference type="InterPro" id="IPR052701">
    <property type="entry name" value="GAG_Ulvan_Degrading_Sulfatases"/>
</dbReference>
<reference evidence="4" key="1">
    <citation type="journal article" date="2019" name="Int. J. Syst. Evol. Microbiol.">
        <title>The Global Catalogue of Microorganisms (GCM) 10K type strain sequencing project: providing services to taxonomists for standard genome sequencing and annotation.</title>
        <authorList>
            <consortium name="The Broad Institute Genomics Platform"/>
            <consortium name="The Broad Institute Genome Sequencing Center for Infectious Disease"/>
            <person name="Wu L."/>
            <person name="Ma J."/>
        </authorList>
    </citation>
    <scope>NUCLEOTIDE SEQUENCE [LARGE SCALE GENOMIC DNA]</scope>
    <source>
        <strain evidence="4">CCUG 62221</strain>
    </source>
</reference>
<organism evidence="3 4">
    <name type="scientific">Lutibacter holmesii</name>
    <dbReference type="NCBI Taxonomy" id="1137985"/>
    <lineage>
        <taxon>Bacteria</taxon>
        <taxon>Pseudomonadati</taxon>
        <taxon>Bacteroidota</taxon>
        <taxon>Flavobacteriia</taxon>
        <taxon>Flavobacteriales</taxon>
        <taxon>Flavobacteriaceae</taxon>
        <taxon>Lutibacter</taxon>
    </lineage>
</organism>
<dbReference type="CDD" id="cd16142">
    <property type="entry name" value="ARS_like"/>
    <property type="match status" value="1"/>
</dbReference>
<protein>
    <submittedName>
        <fullName evidence="3">Arylsulfatase</fullName>
    </submittedName>
</protein>
<sequence length="505" mass="57122">MKTQKNYLPSLFLMMLLGTTILFAQKKPNILVIMGDDVGIPNLSTYGQGMMGYQTPHIDRIANEGVKFTDYYGEQSCTAGRAAFITGQHIIRTGLSKVGLPGAKVGIQDQTATLGEMLKTLGYATGQFGKNHFGDQDEFLPTKHGFDEFFGNLYHLNAEEEPEHEDWPANDANGRVPRPRGVLKSSADGRVEDTGPLTKKRMETVDYEFQAAAFDFMERKTKEGTPWFTWMNTTGMHFWTHIDEKYKGKSGLNDYADGMLRLDDIVGEFHDKLVELGVDDNTIIIFTTDNGVHQATWPDAGVTWFHGEKTTNWEGGFRVPAMASFPERYGIKPGTIINDVTSHLDWVPTLLAAAGGSDIPSKLKAGTFKSNNKTFKNHLDGHNMLPLWSGKTDINPREYYIYGTDAAEISAIRFGDRWKAMYMEQKAIGQEVWIYKLESLKAPLLFDLRMDPFEKARETNSYQDWYARHIFMFGWAGSYVMEFKSTFKEFPPAQKPATWNVTEMN</sequence>
<dbReference type="SUPFAM" id="SSF53649">
    <property type="entry name" value="Alkaline phosphatase-like"/>
    <property type="match status" value="1"/>
</dbReference>
<keyword evidence="4" id="KW-1185">Reference proteome</keyword>
<proteinExistence type="predicted"/>
<accession>A0ABW3WL26</accession>
<dbReference type="PANTHER" id="PTHR43751">
    <property type="entry name" value="SULFATASE"/>
    <property type="match status" value="1"/>
</dbReference>
<comment type="caution">
    <text evidence="3">The sequence shown here is derived from an EMBL/GenBank/DDBJ whole genome shotgun (WGS) entry which is preliminary data.</text>
</comment>
<dbReference type="Pfam" id="PF00884">
    <property type="entry name" value="Sulfatase"/>
    <property type="match status" value="1"/>
</dbReference>
<dbReference type="InterPro" id="IPR000917">
    <property type="entry name" value="Sulfatase_N"/>
</dbReference>
<evidence type="ECO:0000256" key="1">
    <source>
        <dbReference type="SAM" id="MobiDB-lite"/>
    </source>
</evidence>
<feature type="region of interest" description="Disordered" evidence="1">
    <location>
        <begin position="161"/>
        <end position="197"/>
    </location>
</feature>
<dbReference type="PANTHER" id="PTHR43751:SF2">
    <property type="entry name" value="SULFATASE N-TERMINAL DOMAIN-CONTAINING PROTEIN"/>
    <property type="match status" value="1"/>
</dbReference>
<evidence type="ECO:0000313" key="3">
    <source>
        <dbReference type="EMBL" id="MFD1292351.1"/>
    </source>
</evidence>
<feature type="domain" description="Sulfatase N-terminal" evidence="2">
    <location>
        <begin position="28"/>
        <end position="355"/>
    </location>
</feature>
<dbReference type="InterPro" id="IPR017850">
    <property type="entry name" value="Alkaline_phosphatase_core_sf"/>
</dbReference>